<dbReference type="Proteomes" id="UP001165289">
    <property type="component" value="Unassembled WGS sequence"/>
</dbReference>
<keyword evidence="2" id="KW-1185">Reference proteome</keyword>
<accession>A0AAV7KJ79</accession>
<dbReference type="PANTHER" id="PTHR45913:SF5">
    <property type="entry name" value="GENERAL TRANSCRIPTION FACTOR II-I REPEAT DOMAIN-CONTAINING PROTEIN 2A-LIKE PROTEIN"/>
    <property type="match status" value="1"/>
</dbReference>
<organism evidence="1 2">
    <name type="scientific">Oopsacas minuta</name>
    <dbReference type="NCBI Taxonomy" id="111878"/>
    <lineage>
        <taxon>Eukaryota</taxon>
        <taxon>Metazoa</taxon>
        <taxon>Porifera</taxon>
        <taxon>Hexactinellida</taxon>
        <taxon>Hexasterophora</taxon>
        <taxon>Lyssacinosida</taxon>
        <taxon>Leucopsacidae</taxon>
        <taxon>Oopsacas</taxon>
    </lineage>
</organism>
<comment type="caution">
    <text evidence="1">The sequence shown here is derived from an EMBL/GenBank/DDBJ whole genome shotgun (WGS) entry which is preliminary data.</text>
</comment>
<reference evidence="1 2" key="1">
    <citation type="journal article" date="2023" name="BMC Biol.">
        <title>The compact genome of the sponge Oopsacas minuta (Hexactinellida) is lacking key metazoan core genes.</title>
        <authorList>
            <person name="Santini S."/>
            <person name="Schenkelaars Q."/>
            <person name="Jourda C."/>
            <person name="Duchesne M."/>
            <person name="Belahbib H."/>
            <person name="Rocher C."/>
            <person name="Selva M."/>
            <person name="Riesgo A."/>
            <person name="Vervoort M."/>
            <person name="Leys S.P."/>
            <person name="Kodjabachian L."/>
            <person name="Le Bivic A."/>
            <person name="Borchiellini C."/>
            <person name="Claverie J.M."/>
            <person name="Renard E."/>
        </authorList>
    </citation>
    <scope>NUCLEOTIDE SEQUENCE [LARGE SCALE GENOMIC DNA]</scope>
    <source>
        <strain evidence="1">SPO-2</strain>
    </source>
</reference>
<evidence type="ECO:0000313" key="1">
    <source>
        <dbReference type="EMBL" id="KAI6661476.1"/>
    </source>
</evidence>
<proteinExistence type="predicted"/>
<protein>
    <submittedName>
        <fullName evidence="1">Uncharacterized protein</fullName>
    </submittedName>
</protein>
<dbReference type="EMBL" id="JAKMXF010000011">
    <property type="protein sequence ID" value="KAI6661476.1"/>
    <property type="molecule type" value="Genomic_DNA"/>
</dbReference>
<evidence type="ECO:0000313" key="2">
    <source>
        <dbReference type="Proteomes" id="UP001165289"/>
    </source>
</evidence>
<name>A0AAV7KJ79_9METZ</name>
<gene>
    <name evidence="1" type="ORF">LOD99_13349</name>
</gene>
<dbReference type="AlphaFoldDB" id="A0AAV7KJ79"/>
<dbReference type="PANTHER" id="PTHR45913">
    <property type="entry name" value="EPM2A-INTERACTING PROTEIN 1"/>
    <property type="match status" value="1"/>
</dbReference>
<sequence>MRQYQKQCQKFGKHFTAKHKGFKEKYPLDSHASSQKFEHLQKILNPNKIKRIKLAEAETYASNAVARLMKPFTDGEFVKHCMCLAVEYLFPAPEGTGIQNKFKLIQLSVRSVTRRIENLASERTTLQ</sequence>